<dbReference type="Pfam" id="PF00535">
    <property type="entry name" value="Glycos_transf_2"/>
    <property type="match status" value="1"/>
</dbReference>
<evidence type="ECO:0000313" key="7">
    <source>
        <dbReference type="Proteomes" id="UP000199250"/>
    </source>
</evidence>
<dbReference type="PANTHER" id="PTHR43630:SF1">
    <property type="entry name" value="POLY-BETA-1,6-N-ACETYL-D-GLUCOSAMINE SYNTHASE"/>
    <property type="match status" value="1"/>
</dbReference>
<sequence length="383" mass="42219">MAEATFWLCLLLPLLAYLGYPALLALYAQFRRPAPAGAPQALPRVSVIVAAYNEERNIVAKLRSLLDDAYPRERRQIIVASDGSGDATVALARRVAQLRPWDDILVLDLPRSGKAGALNDAVAVADGEILVFSDADTLWTGDTLRPLIAPFADPQVGATIGNVTLPAAGRALAIGDRLYRAYESWLRRLESRTGCLASADGGLQALRRSLFQTIPADVTDDFFLSTCAPVAGQRIVFAEAARVADVGVESADNQFRRRRRITTRGLRSLAHRRELLDPRRHGLLALGLFTHKLIRRLAPILLIPLLLSSFWLWNAGVFYRLALLAQLAGYGLAVIGLLGQRRHLPKPFHLAAYLLVTLAAMSAGVWQFLGGRRYRHWNPQQNR</sequence>
<feature type="domain" description="Glycosyltransferase 2-like" evidence="5">
    <location>
        <begin position="46"/>
        <end position="178"/>
    </location>
</feature>
<feature type="transmembrane region" description="Helical" evidence="4">
    <location>
        <begin position="350"/>
        <end position="369"/>
    </location>
</feature>
<dbReference type="Gene3D" id="3.90.550.10">
    <property type="entry name" value="Spore Coat Polysaccharide Biosynthesis Protein SpsA, Chain A"/>
    <property type="match status" value="1"/>
</dbReference>
<dbReference type="EMBL" id="FNYQ01000009">
    <property type="protein sequence ID" value="SEI56591.1"/>
    <property type="molecule type" value="Genomic_DNA"/>
</dbReference>
<gene>
    <name evidence="6" type="ORF">SAMN04244572_00876</name>
</gene>
<feature type="transmembrane region" description="Helical" evidence="4">
    <location>
        <begin position="293"/>
        <end position="312"/>
    </location>
</feature>
<feature type="transmembrane region" description="Helical" evidence="4">
    <location>
        <begin position="6"/>
        <end position="27"/>
    </location>
</feature>
<dbReference type="InterPro" id="IPR029044">
    <property type="entry name" value="Nucleotide-diphossugar_trans"/>
</dbReference>
<dbReference type="InterPro" id="IPR001173">
    <property type="entry name" value="Glyco_trans_2-like"/>
</dbReference>
<accession>A0A1H6RLB8</accession>
<keyword evidence="4" id="KW-0472">Membrane</keyword>
<evidence type="ECO:0000313" key="6">
    <source>
        <dbReference type="EMBL" id="SEI56591.1"/>
    </source>
</evidence>
<keyword evidence="3 6" id="KW-0808">Transferase</keyword>
<organism evidence="6 7">
    <name type="scientific">Azotobacter beijerinckii</name>
    <dbReference type="NCBI Taxonomy" id="170623"/>
    <lineage>
        <taxon>Bacteria</taxon>
        <taxon>Pseudomonadati</taxon>
        <taxon>Pseudomonadota</taxon>
        <taxon>Gammaproteobacteria</taxon>
        <taxon>Pseudomonadales</taxon>
        <taxon>Pseudomonadaceae</taxon>
        <taxon>Azotobacter</taxon>
    </lineage>
</organism>
<reference evidence="6 7" key="1">
    <citation type="submission" date="2016-10" db="EMBL/GenBank/DDBJ databases">
        <authorList>
            <person name="de Groot N.N."/>
        </authorList>
    </citation>
    <scope>NUCLEOTIDE SEQUENCE [LARGE SCALE GENOMIC DNA]</scope>
    <source>
        <strain evidence="6 7">DSM 373</strain>
    </source>
</reference>
<protein>
    <submittedName>
        <fullName evidence="6">Glycosyltransferase, catalytic subunit of cellulose synthase and poly-beta-1,6-N-acetylglucosamine synthase</fullName>
    </submittedName>
</protein>
<evidence type="ECO:0000259" key="5">
    <source>
        <dbReference type="Pfam" id="PF00535"/>
    </source>
</evidence>
<dbReference type="GO" id="GO:0016757">
    <property type="term" value="F:glycosyltransferase activity"/>
    <property type="evidence" value="ECO:0007669"/>
    <property type="project" value="UniProtKB-KW"/>
</dbReference>
<evidence type="ECO:0000256" key="2">
    <source>
        <dbReference type="ARBA" id="ARBA00022676"/>
    </source>
</evidence>
<keyword evidence="4" id="KW-0812">Transmembrane</keyword>
<dbReference type="OrthoDB" id="9766971at2"/>
<keyword evidence="4" id="KW-1133">Transmembrane helix</keyword>
<keyword evidence="2" id="KW-0328">Glycosyltransferase</keyword>
<name>A0A1H6RLB8_9GAMM</name>
<evidence type="ECO:0000256" key="4">
    <source>
        <dbReference type="SAM" id="Phobius"/>
    </source>
</evidence>
<evidence type="ECO:0000256" key="1">
    <source>
        <dbReference type="ARBA" id="ARBA00006739"/>
    </source>
</evidence>
<feature type="transmembrane region" description="Helical" evidence="4">
    <location>
        <begin position="318"/>
        <end position="338"/>
    </location>
</feature>
<dbReference type="RefSeq" id="WP_090730265.1">
    <property type="nucleotide sequence ID" value="NZ_FNYQ01000009.1"/>
</dbReference>
<dbReference type="AlphaFoldDB" id="A0A1H6RLB8"/>
<evidence type="ECO:0000256" key="3">
    <source>
        <dbReference type="ARBA" id="ARBA00022679"/>
    </source>
</evidence>
<dbReference type="Proteomes" id="UP000199250">
    <property type="component" value="Unassembled WGS sequence"/>
</dbReference>
<comment type="similarity">
    <text evidence="1">Belongs to the glycosyltransferase 2 family.</text>
</comment>
<proteinExistence type="inferred from homology"/>
<dbReference type="SUPFAM" id="SSF53448">
    <property type="entry name" value="Nucleotide-diphospho-sugar transferases"/>
    <property type="match status" value="1"/>
</dbReference>
<dbReference type="PANTHER" id="PTHR43630">
    <property type="entry name" value="POLY-BETA-1,6-N-ACETYL-D-GLUCOSAMINE SYNTHASE"/>
    <property type="match status" value="1"/>
</dbReference>